<accession>A0A0F9LR17</accession>
<evidence type="ECO:0000313" key="1">
    <source>
        <dbReference type="EMBL" id="KKM97534.1"/>
    </source>
</evidence>
<dbReference type="AlphaFoldDB" id="A0A0F9LR17"/>
<protein>
    <recommendedName>
        <fullName evidence="2">Phage major capsid protein</fullName>
    </recommendedName>
</protein>
<evidence type="ECO:0008006" key="2">
    <source>
        <dbReference type="Google" id="ProtNLM"/>
    </source>
</evidence>
<sequence length="303" mass="32842">MHAVWESDIQKALDIAGEGNILVDDVVDRRISAVIDRRNPLWAMLPKRQGEGLNWIIVRQSAEGAAAFIADTADPPENDPTFDAQVLFQFRVLAIRGSVTTLLQAAGASYTNVRGQNMNSAIGSFGNEAERAIVEGDNGSNPLEPDGLKQLIPVGQTVSSTASGLTKDEIDESIDRGTAFGARFAFGATSQRVRREINALEAAFRQSTDKVVVPGGLRVPTWDMLPLVDSNAIVTNEGGGTNESRLYWIDTDEFFVGQLQPPRPVDLAIISGTNRKFDIVGFHTHVLSHTGRISQVDKIIPPP</sequence>
<reference evidence="1" key="1">
    <citation type="journal article" date="2015" name="Nature">
        <title>Complex archaea that bridge the gap between prokaryotes and eukaryotes.</title>
        <authorList>
            <person name="Spang A."/>
            <person name="Saw J.H."/>
            <person name="Jorgensen S.L."/>
            <person name="Zaremba-Niedzwiedzka K."/>
            <person name="Martijn J."/>
            <person name="Lind A.E."/>
            <person name="van Eijk R."/>
            <person name="Schleper C."/>
            <person name="Guy L."/>
            <person name="Ettema T.J."/>
        </authorList>
    </citation>
    <scope>NUCLEOTIDE SEQUENCE</scope>
</reference>
<organism evidence="1">
    <name type="scientific">marine sediment metagenome</name>
    <dbReference type="NCBI Taxonomy" id="412755"/>
    <lineage>
        <taxon>unclassified sequences</taxon>
        <taxon>metagenomes</taxon>
        <taxon>ecological metagenomes</taxon>
    </lineage>
</organism>
<comment type="caution">
    <text evidence="1">The sequence shown here is derived from an EMBL/GenBank/DDBJ whole genome shotgun (WGS) entry which is preliminary data.</text>
</comment>
<dbReference type="SUPFAM" id="SSF56563">
    <property type="entry name" value="Major capsid protein gp5"/>
    <property type="match status" value="1"/>
</dbReference>
<dbReference type="EMBL" id="LAZR01005737">
    <property type="protein sequence ID" value="KKM97534.1"/>
    <property type="molecule type" value="Genomic_DNA"/>
</dbReference>
<proteinExistence type="predicted"/>
<name>A0A0F9LR17_9ZZZZ</name>
<gene>
    <name evidence="1" type="ORF">LCGC14_1167070</name>
</gene>